<dbReference type="RefSeq" id="WP_174582654.1">
    <property type="nucleotide sequence ID" value="NZ_CAJNOB010000071.1"/>
</dbReference>
<gene>
    <name evidence="4" type="ORF">MPNT_90064</name>
</gene>
<keyword evidence="1" id="KW-0472">Membrane</keyword>
<evidence type="ECO:0000259" key="3">
    <source>
        <dbReference type="Pfam" id="PF23357"/>
    </source>
</evidence>
<dbReference type="InterPro" id="IPR029062">
    <property type="entry name" value="Class_I_gatase-like"/>
</dbReference>
<feature type="domain" description="DUF7088" evidence="3">
    <location>
        <begin position="50"/>
        <end position="124"/>
    </location>
</feature>
<dbReference type="Proteomes" id="UP000663859">
    <property type="component" value="Unassembled WGS sequence"/>
</dbReference>
<proteinExistence type="predicted"/>
<keyword evidence="5" id="KW-1185">Reference proteome</keyword>
<dbReference type="InterPro" id="IPR019196">
    <property type="entry name" value="ABC_transp_unknown"/>
</dbReference>
<dbReference type="InterPro" id="IPR055396">
    <property type="entry name" value="DUF7088"/>
</dbReference>
<protein>
    <submittedName>
        <fullName evidence="4">ABC-type uncharacterized transport system involved in gliding motility auxiliary subunit</fullName>
    </submittedName>
</protein>
<reference evidence="4" key="1">
    <citation type="submission" date="2021-02" db="EMBL/GenBank/DDBJ databases">
        <authorList>
            <person name="Cremers G."/>
            <person name="Picone N."/>
        </authorList>
    </citation>
    <scope>NUCLEOTIDE SEQUENCE</scope>
    <source>
        <strain evidence="4">PQ17</strain>
    </source>
</reference>
<evidence type="ECO:0000313" key="4">
    <source>
        <dbReference type="EMBL" id="CAF0705331.1"/>
    </source>
</evidence>
<sequence>MESNALLARPLRHQLRWNTAFTVVLATVIAAMINYLGFRYYWRKDFSQSGYYRLSEKTIHLLESLPQPVHVFVCLATSNLRSEIDNLLREYQYRGKDKLVVEHVDPALDLDRAEALAKKYNFDLRENVIIFEYKGKTKFVDEAELVEYDVTGGFLGQAPRIKAFKGEQQFTSAIQSLVEGKPAKVYFLTGHGERAINFTDAGGYGEIELRLRRENMETEVLNLAVTGSVPKDADLLIIAGPKVPLKPSEVEAIRSYLEANGKLIVLEGAREVSGLEPLLEKYGIQFHNDIVVARGRIVGLKGEVLVSVATGNSFGDHPAVRSLSGYNLQMPNARSLAASSSPNASKTTWLVRAPEAFWGETDSEEKNPQFDSGKDIAGPLTLAMVYDGGRLPGQNVRVAGARIAAIGSSSFLANQNLDGVAVDFFINLVNWMTQRELALGITPKTPQEFRLSLTPQQKLLVASLALTVFPGIALLAGISMWVSRRQ</sequence>
<comment type="caution">
    <text evidence="4">The sequence shown here is derived from an EMBL/GenBank/DDBJ whole genome shotgun (WGS) entry which is preliminary data.</text>
</comment>
<evidence type="ECO:0000313" key="5">
    <source>
        <dbReference type="Proteomes" id="UP000663859"/>
    </source>
</evidence>
<dbReference type="Pfam" id="PF09822">
    <property type="entry name" value="ABC_transp_aux"/>
    <property type="match status" value="1"/>
</dbReference>
<name>A0A8J2BT33_9BACT</name>
<dbReference type="EMBL" id="CAJNOB010000071">
    <property type="protein sequence ID" value="CAF0705331.1"/>
    <property type="molecule type" value="Genomic_DNA"/>
</dbReference>
<keyword evidence="1" id="KW-0812">Transmembrane</keyword>
<organism evidence="4 5">
    <name type="scientific">Candidatus Methylacidithermus pantelleriae</name>
    <dbReference type="NCBI Taxonomy" id="2744239"/>
    <lineage>
        <taxon>Bacteria</taxon>
        <taxon>Pseudomonadati</taxon>
        <taxon>Verrucomicrobiota</taxon>
        <taxon>Methylacidiphilae</taxon>
        <taxon>Methylacidiphilales</taxon>
        <taxon>Methylacidiphilaceae</taxon>
        <taxon>Candidatus Methylacidithermus</taxon>
    </lineage>
</organism>
<keyword evidence="1" id="KW-1133">Transmembrane helix</keyword>
<dbReference type="Pfam" id="PF23357">
    <property type="entry name" value="DUF7088"/>
    <property type="match status" value="1"/>
</dbReference>
<evidence type="ECO:0000256" key="1">
    <source>
        <dbReference type="SAM" id="Phobius"/>
    </source>
</evidence>
<accession>A0A8J2BT33</accession>
<dbReference type="SUPFAM" id="SSF52317">
    <property type="entry name" value="Class I glutamine amidotransferase-like"/>
    <property type="match status" value="1"/>
</dbReference>
<evidence type="ECO:0000259" key="2">
    <source>
        <dbReference type="Pfam" id="PF09822"/>
    </source>
</evidence>
<dbReference type="AlphaFoldDB" id="A0A8J2BT33"/>
<feature type="transmembrane region" description="Helical" evidence="1">
    <location>
        <begin position="459"/>
        <end position="482"/>
    </location>
</feature>
<feature type="domain" description="ABC-type uncharacterised transport system" evidence="2">
    <location>
        <begin position="184"/>
        <end position="416"/>
    </location>
</feature>
<feature type="transmembrane region" description="Helical" evidence="1">
    <location>
        <begin position="20"/>
        <end position="42"/>
    </location>
</feature>